<dbReference type="InParanoid" id="A0A1V8TPL9"/>
<proteinExistence type="predicted"/>
<dbReference type="OrthoDB" id="3204049at2759"/>
<name>A0A1V8TPL9_9PEZI</name>
<comment type="caution">
    <text evidence="1">The sequence shown here is derived from an EMBL/GenBank/DDBJ whole genome shotgun (WGS) entry which is preliminary data.</text>
</comment>
<evidence type="ECO:0000313" key="1">
    <source>
        <dbReference type="EMBL" id="OQO13326.1"/>
    </source>
</evidence>
<organism evidence="1 2">
    <name type="scientific">Cryoendolithus antarcticus</name>
    <dbReference type="NCBI Taxonomy" id="1507870"/>
    <lineage>
        <taxon>Eukaryota</taxon>
        <taxon>Fungi</taxon>
        <taxon>Dikarya</taxon>
        <taxon>Ascomycota</taxon>
        <taxon>Pezizomycotina</taxon>
        <taxon>Dothideomycetes</taxon>
        <taxon>Dothideomycetidae</taxon>
        <taxon>Cladosporiales</taxon>
        <taxon>Cladosporiaceae</taxon>
        <taxon>Cryoendolithus</taxon>
    </lineage>
</organism>
<dbReference type="EMBL" id="NAJO01000003">
    <property type="protein sequence ID" value="OQO13326.1"/>
    <property type="molecule type" value="Genomic_DNA"/>
</dbReference>
<sequence length="504" mass="58277">MAHQAHNIPWNTLVSHFHYIEMPGSDPDIYGLDKPDQRVAILSFARAFADNVRTYAAVERKKYATPAEYRRRAATWKKPDRRSDNDSEVILPKAKPGKVIETKKVFSDAQRETWSKRNDNFNGALGLRRSTQYIDEWILGDKQWSEVDDSGDPGSATARDRARDRWVGDWTDTIKGVMMEGALVLTPLHERQTERKKSDPPHLQHMDTLFLLAHHPQVHLIPWTSEYDGCCGLESGLVCITQSTLTGYLYLNMLFALREAGSPVCNLTDCVIDRSWENRARGRCRKFLQPRPKYMNTGSWNRLLIETCKDHEHHSEIMMFEPFFYPQLGTGAWAEVEKNGLALPRCDTTRFEEADIMTACDSHSNVDEKDPLATLGSPESLREFLRGLWKILINHEMLWTDQGHSPRWETMVADALEQCFYRFNGKSRTFRNSLLWDSYEERCVLGMKDLFHPESCRRKWAEYNDEEAIQEQALANSEPDRKGSIVKPRREGKRRVILEAHGSR</sequence>
<keyword evidence="2" id="KW-1185">Reference proteome</keyword>
<accession>A0A1V8TPL9</accession>
<dbReference type="AlphaFoldDB" id="A0A1V8TPL9"/>
<evidence type="ECO:0000313" key="2">
    <source>
        <dbReference type="Proteomes" id="UP000192596"/>
    </source>
</evidence>
<reference evidence="2" key="1">
    <citation type="submission" date="2017-03" db="EMBL/GenBank/DDBJ databases">
        <title>Genomes of endolithic fungi from Antarctica.</title>
        <authorList>
            <person name="Coleine C."/>
            <person name="Masonjones S."/>
            <person name="Stajich J.E."/>
        </authorList>
    </citation>
    <scope>NUCLEOTIDE SEQUENCE [LARGE SCALE GENOMIC DNA]</scope>
    <source>
        <strain evidence="2">CCFEE 5527</strain>
    </source>
</reference>
<dbReference type="Proteomes" id="UP000192596">
    <property type="component" value="Unassembled WGS sequence"/>
</dbReference>
<protein>
    <submittedName>
        <fullName evidence="1">Uncharacterized protein</fullName>
    </submittedName>
</protein>
<gene>
    <name evidence="1" type="ORF">B0A48_01554</name>
</gene>